<evidence type="ECO:0000256" key="4">
    <source>
        <dbReference type="ARBA" id="ARBA00022475"/>
    </source>
</evidence>
<dbReference type="PANTHER" id="PTHR43394:SF1">
    <property type="entry name" value="ATP-BINDING CASSETTE SUB-FAMILY B MEMBER 10, MITOCHONDRIAL"/>
    <property type="match status" value="1"/>
</dbReference>
<keyword evidence="4" id="KW-1003">Cell membrane</keyword>
<evidence type="ECO:0000259" key="14">
    <source>
        <dbReference type="PROSITE" id="PS50929"/>
    </source>
</evidence>
<dbReference type="SUPFAM" id="SSF52540">
    <property type="entry name" value="P-loop containing nucleoside triphosphate hydrolases"/>
    <property type="match status" value="2"/>
</dbReference>
<keyword evidence="8 12" id="KW-1133">Transmembrane helix</keyword>
<evidence type="ECO:0000256" key="8">
    <source>
        <dbReference type="ARBA" id="ARBA00022989"/>
    </source>
</evidence>
<dbReference type="GO" id="GO:0015421">
    <property type="term" value="F:ABC-type oligopeptide transporter activity"/>
    <property type="evidence" value="ECO:0007669"/>
    <property type="project" value="TreeGrafter"/>
</dbReference>
<feature type="transmembrane region" description="Helical" evidence="12">
    <location>
        <begin position="224"/>
        <end position="245"/>
    </location>
</feature>
<dbReference type="STRING" id="675824.A0A1E3QCB5"/>
<feature type="transmembrane region" description="Helical" evidence="12">
    <location>
        <begin position="876"/>
        <end position="897"/>
    </location>
</feature>
<keyword evidence="16" id="KW-1185">Reference proteome</keyword>
<feature type="domain" description="ABC transmembrane type-1" evidence="14">
    <location>
        <begin position="732"/>
        <end position="1019"/>
    </location>
</feature>
<dbReference type="GO" id="GO:0005524">
    <property type="term" value="F:ATP binding"/>
    <property type="evidence" value="ECO:0007669"/>
    <property type="project" value="UniProtKB-KW"/>
</dbReference>
<evidence type="ECO:0000256" key="11">
    <source>
        <dbReference type="SAM" id="MobiDB-lite"/>
    </source>
</evidence>
<dbReference type="PROSITE" id="PS50929">
    <property type="entry name" value="ABC_TM1F"/>
    <property type="match status" value="2"/>
</dbReference>
<proteinExistence type="inferred from homology"/>
<feature type="domain" description="ABC transporter" evidence="13">
    <location>
        <begin position="400"/>
        <end position="645"/>
    </location>
</feature>
<feature type="transmembrane region" description="Helical" evidence="12">
    <location>
        <begin position="198"/>
        <end position="217"/>
    </location>
</feature>
<dbReference type="Gene3D" id="1.20.1560.10">
    <property type="entry name" value="ABC transporter type 1, transmembrane domain"/>
    <property type="match status" value="1"/>
</dbReference>
<dbReference type="GO" id="GO:0005743">
    <property type="term" value="C:mitochondrial inner membrane"/>
    <property type="evidence" value="ECO:0007669"/>
    <property type="project" value="TreeGrafter"/>
</dbReference>
<feature type="transmembrane region" description="Helical" evidence="12">
    <location>
        <begin position="122"/>
        <end position="145"/>
    </location>
</feature>
<evidence type="ECO:0000256" key="5">
    <source>
        <dbReference type="ARBA" id="ARBA00022692"/>
    </source>
</evidence>
<keyword evidence="3" id="KW-0813">Transport</keyword>
<evidence type="ECO:0000256" key="12">
    <source>
        <dbReference type="SAM" id="Phobius"/>
    </source>
</evidence>
<evidence type="ECO:0000256" key="6">
    <source>
        <dbReference type="ARBA" id="ARBA00022741"/>
    </source>
</evidence>
<feature type="transmembrane region" description="Helical" evidence="12">
    <location>
        <begin position="847"/>
        <end position="870"/>
    </location>
</feature>
<comment type="subcellular location">
    <subcellularLocation>
        <location evidence="1">Cell membrane</location>
        <topology evidence="1">Multi-pass membrane protein</topology>
    </subcellularLocation>
</comment>
<feature type="transmembrane region" description="Helical" evidence="12">
    <location>
        <begin position="62"/>
        <end position="84"/>
    </location>
</feature>
<keyword evidence="9 12" id="KW-0472">Membrane</keyword>
<feature type="domain" description="ABC transporter" evidence="13">
    <location>
        <begin position="1054"/>
        <end position="1291"/>
    </location>
</feature>
<keyword evidence="7" id="KW-0067">ATP-binding</keyword>
<dbReference type="EMBL" id="KV454290">
    <property type="protein sequence ID" value="ODQ75349.1"/>
    <property type="molecule type" value="Genomic_DNA"/>
</dbReference>
<feature type="transmembrane region" description="Helical" evidence="12">
    <location>
        <begin position="958"/>
        <end position="980"/>
    </location>
</feature>
<dbReference type="InterPro" id="IPR011527">
    <property type="entry name" value="ABC1_TM_dom"/>
</dbReference>
<dbReference type="InterPro" id="IPR036640">
    <property type="entry name" value="ABC1_TM_sf"/>
</dbReference>
<evidence type="ECO:0000256" key="1">
    <source>
        <dbReference type="ARBA" id="ARBA00004651"/>
    </source>
</evidence>
<dbReference type="InterPro" id="IPR003439">
    <property type="entry name" value="ABC_transporter-like_ATP-bd"/>
</dbReference>
<gene>
    <name evidence="15" type="ORF">LIPSTDRAFT_335148</name>
</gene>
<feature type="region of interest" description="Disordered" evidence="11">
    <location>
        <begin position="1"/>
        <end position="24"/>
    </location>
</feature>
<feature type="transmembrane region" description="Helical" evidence="12">
    <location>
        <begin position="773"/>
        <end position="799"/>
    </location>
</feature>
<dbReference type="GO" id="GO:0016887">
    <property type="term" value="F:ATP hydrolysis activity"/>
    <property type="evidence" value="ECO:0007669"/>
    <property type="project" value="InterPro"/>
</dbReference>
<feature type="transmembrane region" description="Helical" evidence="12">
    <location>
        <begin position="297"/>
        <end position="323"/>
    </location>
</feature>
<dbReference type="SMART" id="SM00382">
    <property type="entry name" value="AAA"/>
    <property type="match status" value="2"/>
</dbReference>
<dbReference type="CDD" id="cd18577">
    <property type="entry name" value="ABC_6TM_Pgp_ABCB1_D1_like"/>
    <property type="match status" value="1"/>
</dbReference>
<evidence type="ECO:0000256" key="3">
    <source>
        <dbReference type="ARBA" id="ARBA00022448"/>
    </source>
</evidence>
<feature type="domain" description="ABC transmembrane type-1" evidence="14">
    <location>
        <begin position="79"/>
        <end position="365"/>
    </location>
</feature>
<keyword evidence="10" id="KW-0325">Glycoprotein</keyword>
<dbReference type="FunFam" id="1.20.1560.10:FF:000102">
    <property type="entry name" value="ABC multidrug transporter Mdr1"/>
    <property type="match status" value="1"/>
</dbReference>
<dbReference type="Proteomes" id="UP000094385">
    <property type="component" value="Unassembled WGS sequence"/>
</dbReference>
<dbReference type="FunFam" id="3.40.50.300:FF:000251">
    <property type="entry name" value="ABC transporter B family member 19"/>
    <property type="match status" value="1"/>
</dbReference>
<dbReference type="GO" id="GO:0090374">
    <property type="term" value="P:oligopeptide export from mitochondrion"/>
    <property type="evidence" value="ECO:0007669"/>
    <property type="project" value="TreeGrafter"/>
</dbReference>
<dbReference type="FunFam" id="3.40.50.300:FF:000302">
    <property type="entry name" value="ATP-binding cassette subfamily B member 5"/>
    <property type="match status" value="1"/>
</dbReference>
<evidence type="ECO:0000313" key="15">
    <source>
        <dbReference type="EMBL" id="ODQ75349.1"/>
    </source>
</evidence>
<evidence type="ECO:0000256" key="10">
    <source>
        <dbReference type="ARBA" id="ARBA00023180"/>
    </source>
</evidence>
<dbReference type="OrthoDB" id="6500128at2759"/>
<dbReference type="PANTHER" id="PTHR43394">
    <property type="entry name" value="ATP-DEPENDENT PERMEASE MDL1, MITOCHONDRIAL"/>
    <property type="match status" value="1"/>
</dbReference>
<evidence type="ECO:0000256" key="2">
    <source>
        <dbReference type="ARBA" id="ARBA00007577"/>
    </source>
</evidence>
<feature type="transmembrane region" description="Helical" evidence="12">
    <location>
        <begin position="992"/>
        <end position="1014"/>
    </location>
</feature>
<feature type="transmembrane region" description="Helical" evidence="12">
    <location>
        <begin position="335"/>
        <end position="354"/>
    </location>
</feature>
<dbReference type="InterPro" id="IPR027417">
    <property type="entry name" value="P-loop_NTPase"/>
</dbReference>
<dbReference type="GO" id="GO:0005886">
    <property type="term" value="C:plasma membrane"/>
    <property type="evidence" value="ECO:0007669"/>
    <property type="project" value="UniProtKB-SubCell"/>
</dbReference>
<dbReference type="SUPFAM" id="SSF90123">
    <property type="entry name" value="ABC transporter transmembrane region"/>
    <property type="match status" value="2"/>
</dbReference>
<sequence length="1297" mass="142822">MSVPSVDKQASNTPSSTKEKADAIVPVGDDAQDDYAHLPPEEADLLRSQVQVTPVNLSFFKLYRYSTALDLAILAVGYVCSIIAGTLQPLMTIVFGQLSQTFVDFFAYGGSPEHFQHEINKFTLYFVYLGIGEFVFTFIGTFIHIDRGEVLSARIREQYLASTLRQNIAYFDKLGSGEITSRITADTNLVQEAMSEKVGIMLTGLSTFIAAFVISFIKSWKLTLILSSVVVAIVLTMGFLSTFMVKFSLRSLEGYSVGGTLAEEVLASVRNVQAFGVQDRLANDYDKYLRITEKWNFLQGIVMAVMFGSLFFCIYCNYALAFWQGSRFVASGSTNVGSIVSVLLCMIIGAFSLGQIGPNVQSVTSGVTAASKIFATIDRKSVIDSSSEEGAILESFNGDIELKDIKFIYPSRPDVTVLENMNLKIPAGNTVALVGASGSGKSTIIGLVERFYQPISGTLTLDGHDITKLNTKWLRQQISLVSQEPTLFGCSVYENVVHGLIGTKYEYAPDDDKRKLVIEACEQANAWTFIQTLPDGLDTNVGERGFLMSGGQKQRIAIARAIVSNPKVLLLDEATSALDTKSEGIVQDALDRAAKSRTTIVIAHRLSTIKDADLIVVMSKGKIVEQGRHNGLLEELGTYYGLVQAQKIEKSKNAEHEDHDSAHTQFVTGEKGPDYRDDTNILDVARTRTKQSISSLIVTNRSVPERRKYGIWKSIAMIYNLTKPELPFILCGSAAAIVNGLGYPVQSVFFAKCVQAFQVTPDQYHQMRSTVNLYSGLFFMLAFVEGIAFVCTTGFLAYVAQKLVRRIRYESLRQMLRQDIAYFDREENTTGALTSTLSKDAQSVEGLSGATLGQILNSLVTIVAGTILSIAVAWKLALVCFACMPILVGCGFIRFWMLQRFQERAKLAYDKSASFACEATSSIRTVVSLTREYDVFSKYKSEIEDQVMKSRISTVRSSLLYGLAQGLTFFIMGLGFWYGASLLKDHTYGVTQFFICFIAIMFGSQSAGIIFSYAPDMGKAKQASENIQNLFHSIPQVDSWSEEGIIPQGVQGDIEFQDVHFRYPTRPEVPVLRGLNLTIRKGQYVALVGSSGCGKSTTISLVELFYLPLSGKILLDGQDISTLNVNAYRSHIALVQQEPVLYSGSIRHNISLGTPRDVTDDEIYAASRQANIHDFIMSLPDGYDTLCGTKGALLSGGQKQRIAIARALIREPKILLLDEATSALDSESEKVVQGALDRAAQGRTTIAVAHRLSTIQNADIIYVFEDGKVLESGTHQELLANRSKYYELVQLQVLERT</sequence>
<evidence type="ECO:0000256" key="9">
    <source>
        <dbReference type="ARBA" id="ARBA00023136"/>
    </source>
</evidence>
<reference evidence="15 16" key="1">
    <citation type="journal article" date="2016" name="Proc. Natl. Acad. Sci. U.S.A.">
        <title>Comparative genomics of biotechnologically important yeasts.</title>
        <authorList>
            <person name="Riley R."/>
            <person name="Haridas S."/>
            <person name="Wolfe K.H."/>
            <person name="Lopes M.R."/>
            <person name="Hittinger C.T."/>
            <person name="Goeker M."/>
            <person name="Salamov A.A."/>
            <person name="Wisecaver J.H."/>
            <person name="Long T.M."/>
            <person name="Calvey C.H."/>
            <person name="Aerts A.L."/>
            <person name="Barry K.W."/>
            <person name="Choi C."/>
            <person name="Clum A."/>
            <person name="Coughlan A.Y."/>
            <person name="Deshpande S."/>
            <person name="Douglass A.P."/>
            <person name="Hanson S.J."/>
            <person name="Klenk H.-P."/>
            <person name="LaButti K.M."/>
            <person name="Lapidus A."/>
            <person name="Lindquist E.A."/>
            <person name="Lipzen A.M."/>
            <person name="Meier-Kolthoff J.P."/>
            <person name="Ohm R.A."/>
            <person name="Otillar R.P."/>
            <person name="Pangilinan J.L."/>
            <person name="Peng Y."/>
            <person name="Rokas A."/>
            <person name="Rosa C.A."/>
            <person name="Scheuner C."/>
            <person name="Sibirny A.A."/>
            <person name="Slot J.C."/>
            <person name="Stielow J.B."/>
            <person name="Sun H."/>
            <person name="Kurtzman C.P."/>
            <person name="Blackwell M."/>
            <person name="Grigoriev I.V."/>
            <person name="Jeffries T.W."/>
        </authorList>
    </citation>
    <scope>NUCLEOTIDE SEQUENCE [LARGE SCALE GENOMIC DNA]</scope>
    <source>
        <strain evidence="15 16">NRRL Y-11557</strain>
    </source>
</reference>
<dbReference type="Pfam" id="PF00664">
    <property type="entry name" value="ABC_membrane"/>
    <property type="match status" value="2"/>
</dbReference>
<organism evidence="15 16">
    <name type="scientific">Lipomyces starkeyi NRRL Y-11557</name>
    <dbReference type="NCBI Taxonomy" id="675824"/>
    <lineage>
        <taxon>Eukaryota</taxon>
        <taxon>Fungi</taxon>
        <taxon>Dikarya</taxon>
        <taxon>Ascomycota</taxon>
        <taxon>Saccharomycotina</taxon>
        <taxon>Lipomycetes</taxon>
        <taxon>Lipomycetales</taxon>
        <taxon>Lipomycetaceae</taxon>
        <taxon>Lipomyces</taxon>
    </lineage>
</organism>
<keyword evidence="6" id="KW-0547">Nucleotide-binding</keyword>
<dbReference type="InterPro" id="IPR039421">
    <property type="entry name" value="Type_1_exporter"/>
</dbReference>
<evidence type="ECO:0008006" key="17">
    <source>
        <dbReference type="Google" id="ProtNLM"/>
    </source>
</evidence>
<dbReference type="PROSITE" id="PS00211">
    <property type="entry name" value="ABC_TRANSPORTER_1"/>
    <property type="match status" value="2"/>
</dbReference>
<dbReference type="PROSITE" id="PS50893">
    <property type="entry name" value="ABC_TRANSPORTER_2"/>
    <property type="match status" value="2"/>
</dbReference>
<dbReference type="CDD" id="cd03249">
    <property type="entry name" value="ABC_MTABC3_MDL1_MDL2"/>
    <property type="match status" value="2"/>
</dbReference>
<evidence type="ECO:0000259" key="13">
    <source>
        <dbReference type="PROSITE" id="PS50893"/>
    </source>
</evidence>
<evidence type="ECO:0000313" key="16">
    <source>
        <dbReference type="Proteomes" id="UP000094385"/>
    </source>
</evidence>
<dbReference type="InterPro" id="IPR017871">
    <property type="entry name" value="ABC_transporter-like_CS"/>
</dbReference>
<evidence type="ECO:0000256" key="7">
    <source>
        <dbReference type="ARBA" id="ARBA00022840"/>
    </source>
</evidence>
<comment type="similarity">
    <text evidence="2">Belongs to the ABC transporter superfamily. ABCB family. Multidrug resistance exporter (TC 3.A.1.201) subfamily.</text>
</comment>
<dbReference type="Pfam" id="PF00005">
    <property type="entry name" value="ABC_tran"/>
    <property type="match status" value="2"/>
</dbReference>
<accession>A0A1E3QCB5</accession>
<dbReference type="FunFam" id="1.20.1560.10:FF:000009">
    <property type="entry name" value="ABC transporter B family member 1"/>
    <property type="match status" value="1"/>
</dbReference>
<dbReference type="CDD" id="cd18578">
    <property type="entry name" value="ABC_6TM_Pgp_ABCB1_D2_like"/>
    <property type="match status" value="1"/>
</dbReference>
<dbReference type="InterPro" id="IPR003593">
    <property type="entry name" value="AAA+_ATPase"/>
</dbReference>
<dbReference type="Gene3D" id="3.40.50.300">
    <property type="entry name" value="P-loop containing nucleotide triphosphate hydrolases"/>
    <property type="match status" value="2"/>
</dbReference>
<keyword evidence="5 12" id="KW-0812">Transmembrane</keyword>
<protein>
    <recommendedName>
        <fullName evidence="17">Leptomycin B resistance protein pmd1</fullName>
    </recommendedName>
</protein>
<name>A0A1E3QCB5_LIPST</name>